<dbReference type="AlphaFoldDB" id="A0AAW0E1A4"/>
<sequence>MAHKNGPELESISLVEKQARQFIQDMVNGKHNKESYVWPKFDLSEASPESCKAILSFLKRPAPRSYKDTTQTPPRDRIYREVDMLVHEREYFVKKRALNAQKIEGNLGENILIIQEFLRAARRGEEIEYEFPHSEWKIVKSIDAIRACMRQAEEILKLSIDNDATSEDSQRIQAGDETLVDPFTV</sequence>
<proteinExistence type="predicted"/>
<gene>
    <name evidence="1" type="ORF">R3P38DRAFT_3169093</name>
</gene>
<dbReference type="Proteomes" id="UP001362999">
    <property type="component" value="Unassembled WGS sequence"/>
</dbReference>
<name>A0AAW0E1A4_9AGAR</name>
<organism evidence="1 2">
    <name type="scientific">Favolaschia claudopus</name>
    <dbReference type="NCBI Taxonomy" id="2862362"/>
    <lineage>
        <taxon>Eukaryota</taxon>
        <taxon>Fungi</taxon>
        <taxon>Dikarya</taxon>
        <taxon>Basidiomycota</taxon>
        <taxon>Agaricomycotina</taxon>
        <taxon>Agaricomycetes</taxon>
        <taxon>Agaricomycetidae</taxon>
        <taxon>Agaricales</taxon>
        <taxon>Marasmiineae</taxon>
        <taxon>Mycenaceae</taxon>
        <taxon>Favolaschia</taxon>
    </lineage>
</organism>
<comment type="caution">
    <text evidence="1">The sequence shown here is derived from an EMBL/GenBank/DDBJ whole genome shotgun (WGS) entry which is preliminary data.</text>
</comment>
<evidence type="ECO:0000313" key="1">
    <source>
        <dbReference type="EMBL" id="KAK7057572.1"/>
    </source>
</evidence>
<reference evidence="1 2" key="1">
    <citation type="journal article" date="2024" name="J Genomics">
        <title>Draft genome sequencing and assembly of Favolaschia claudopus CIRM-BRFM 2984 isolated from oak limbs.</title>
        <authorList>
            <person name="Navarro D."/>
            <person name="Drula E."/>
            <person name="Chaduli D."/>
            <person name="Cazenave R."/>
            <person name="Ahrendt S."/>
            <person name="Wang J."/>
            <person name="Lipzen A."/>
            <person name="Daum C."/>
            <person name="Barry K."/>
            <person name="Grigoriev I.V."/>
            <person name="Favel A."/>
            <person name="Rosso M.N."/>
            <person name="Martin F."/>
        </authorList>
    </citation>
    <scope>NUCLEOTIDE SEQUENCE [LARGE SCALE GENOMIC DNA]</scope>
    <source>
        <strain evidence="1 2">CIRM-BRFM 2984</strain>
    </source>
</reference>
<keyword evidence="2" id="KW-1185">Reference proteome</keyword>
<dbReference type="EMBL" id="JAWWNJ010000004">
    <property type="protein sequence ID" value="KAK7057572.1"/>
    <property type="molecule type" value="Genomic_DNA"/>
</dbReference>
<protein>
    <submittedName>
        <fullName evidence="1">Uncharacterized protein</fullName>
    </submittedName>
</protein>
<evidence type="ECO:0000313" key="2">
    <source>
        <dbReference type="Proteomes" id="UP001362999"/>
    </source>
</evidence>
<accession>A0AAW0E1A4</accession>